<dbReference type="Gene3D" id="2.170.130.10">
    <property type="entry name" value="TonB-dependent receptor, plug domain"/>
    <property type="match status" value="1"/>
</dbReference>
<keyword evidence="2 10" id="KW-0813">Transport</keyword>
<dbReference type="InterPro" id="IPR000531">
    <property type="entry name" value="Beta-barrel_TonB"/>
</dbReference>
<dbReference type="Proteomes" id="UP000182248">
    <property type="component" value="Unassembled WGS sequence"/>
</dbReference>
<feature type="domain" description="TonB-dependent receptor plug" evidence="14">
    <location>
        <begin position="50"/>
        <end position="146"/>
    </location>
</feature>
<dbReference type="InterPro" id="IPR036942">
    <property type="entry name" value="Beta-barrel_TonB_sf"/>
</dbReference>
<protein>
    <submittedName>
        <fullName evidence="15">Outer membrane cobalamin receptor protein</fullName>
    </submittedName>
</protein>
<evidence type="ECO:0000313" key="16">
    <source>
        <dbReference type="Proteomes" id="UP000182248"/>
    </source>
</evidence>
<evidence type="ECO:0000256" key="11">
    <source>
        <dbReference type="RuleBase" id="RU003357"/>
    </source>
</evidence>
<dbReference type="PROSITE" id="PS52016">
    <property type="entry name" value="TONB_DEPENDENT_REC_3"/>
    <property type="match status" value="1"/>
</dbReference>
<gene>
    <name evidence="15" type="ORF">SAMN02927921_00164</name>
</gene>
<keyword evidence="3 10" id="KW-1134">Transmembrane beta strand</keyword>
<keyword evidence="6 11" id="KW-0798">TonB box</keyword>
<keyword evidence="16" id="KW-1185">Reference proteome</keyword>
<sequence>MSTHKKQVLPVVFMLFWAVCFAFAQGQDSIRYRHLEEVVLVKDAVKREHSATVPVQISSGEALQRLNSLSVADAIRYFSGVQLKDYGGVGGLKTINVRSMGTEHTGVFYDGIRLGNAQNGQVDLGRFSLDNMEEVALYNAQRSDAGQSAKAYASASTIYLQTKSPEFAPGQRTRIRMGVKTGSFGLINPVLNADYKLSDHLAFRISSGYTYAHGRYKFRFTNGSYDTTATRHNADIRALRLETSLHGTSPDFGRKWYLKYYHYDSERGLPGAVVANRFRRPQRLWDRNNFLQGEFRQQVGDRYMLVFRGKYAKDHTRYRDPEIVTTSGFLDNRYDQQTLYFSLAHNLKISEVWSLSLATDYENNTLDANLYRFAYPERNSFLAAFTTRWQWECLRLEAGILSTTIRESVKYYEGAEDKQEFTPTVALNWQPLETGDFRIRAFYKRIFRMPTFNDLYYTFIGNTFLKPEYAEQINGGLSFQHHFDNFDLRLTSDVYKVWITDKIVAVPGANLFRWTMLNLGKVETTGVEINTEISGKTLFGIGYSGQLHYTWQQAVDVTPGGTSYGDQIPYISRHSGSAGLTLDYRQAELNYSFIYTGERYSQKANIPSNYLQPWYTHDLALRYKLSFSGNELLLGAELNNLFNQYYDVIKNFPMPGRSFRITLHYTL</sequence>
<reference evidence="15 16" key="1">
    <citation type="submission" date="2016-11" db="EMBL/GenBank/DDBJ databases">
        <authorList>
            <person name="Jaros S."/>
            <person name="Januszkiewicz K."/>
            <person name="Wedrychowicz H."/>
        </authorList>
    </citation>
    <scope>NUCLEOTIDE SEQUENCE [LARGE SCALE GENOMIC DNA]</scope>
    <source>
        <strain evidence="15 16">CGMCC 1.12145</strain>
    </source>
</reference>
<dbReference type="PANTHER" id="PTHR30069:SF29">
    <property type="entry name" value="HEMOGLOBIN AND HEMOGLOBIN-HAPTOGLOBIN-BINDING PROTEIN 1-RELATED"/>
    <property type="match status" value="1"/>
</dbReference>
<evidence type="ECO:0000256" key="10">
    <source>
        <dbReference type="PROSITE-ProRule" id="PRU01360"/>
    </source>
</evidence>
<dbReference type="EMBL" id="FPJE01000001">
    <property type="protein sequence ID" value="SFW12993.1"/>
    <property type="molecule type" value="Genomic_DNA"/>
</dbReference>
<dbReference type="GO" id="GO:0044718">
    <property type="term" value="P:siderophore transmembrane transport"/>
    <property type="evidence" value="ECO:0007669"/>
    <property type="project" value="TreeGrafter"/>
</dbReference>
<dbReference type="InterPro" id="IPR037066">
    <property type="entry name" value="Plug_dom_sf"/>
</dbReference>
<dbReference type="Pfam" id="PF07715">
    <property type="entry name" value="Plug"/>
    <property type="match status" value="1"/>
</dbReference>
<name>A0A1K1LQ27_9FLAO</name>
<feature type="signal peptide" evidence="12">
    <location>
        <begin position="1"/>
        <end position="24"/>
    </location>
</feature>
<evidence type="ECO:0000256" key="7">
    <source>
        <dbReference type="ARBA" id="ARBA00023136"/>
    </source>
</evidence>
<evidence type="ECO:0000256" key="3">
    <source>
        <dbReference type="ARBA" id="ARBA00022452"/>
    </source>
</evidence>
<feature type="chain" id="PRO_5012182263" evidence="12">
    <location>
        <begin position="25"/>
        <end position="667"/>
    </location>
</feature>
<dbReference type="PANTHER" id="PTHR30069">
    <property type="entry name" value="TONB-DEPENDENT OUTER MEMBRANE RECEPTOR"/>
    <property type="match status" value="1"/>
</dbReference>
<keyword evidence="8 15" id="KW-0675">Receptor</keyword>
<keyword evidence="4 10" id="KW-0812">Transmembrane</keyword>
<dbReference type="AlphaFoldDB" id="A0A1K1LQ27"/>
<dbReference type="SUPFAM" id="SSF56935">
    <property type="entry name" value="Porins"/>
    <property type="match status" value="1"/>
</dbReference>
<keyword evidence="5 12" id="KW-0732">Signal</keyword>
<keyword evidence="7 10" id="KW-0472">Membrane</keyword>
<dbReference type="OrthoDB" id="9762903at2"/>
<dbReference type="STRING" id="1150368.SAMN02927921_00164"/>
<evidence type="ECO:0000256" key="12">
    <source>
        <dbReference type="SAM" id="SignalP"/>
    </source>
</evidence>
<evidence type="ECO:0000256" key="8">
    <source>
        <dbReference type="ARBA" id="ARBA00023170"/>
    </source>
</evidence>
<accession>A0A1K1LQ27</accession>
<dbReference type="RefSeq" id="WP_072315402.1">
    <property type="nucleotide sequence ID" value="NZ_FPJE01000001.1"/>
</dbReference>
<dbReference type="GO" id="GO:0009279">
    <property type="term" value="C:cell outer membrane"/>
    <property type="evidence" value="ECO:0007669"/>
    <property type="project" value="UniProtKB-SubCell"/>
</dbReference>
<evidence type="ECO:0000256" key="1">
    <source>
        <dbReference type="ARBA" id="ARBA00004571"/>
    </source>
</evidence>
<comment type="subcellular location">
    <subcellularLocation>
        <location evidence="1 10">Cell outer membrane</location>
        <topology evidence="1 10">Multi-pass membrane protein</topology>
    </subcellularLocation>
</comment>
<feature type="domain" description="TonB-dependent receptor-like beta-barrel" evidence="13">
    <location>
        <begin position="206"/>
        <end position="641"/>
    </location>
</feature>
<dbReference type="GO" id="GO:0015344">
    <property type="term" value="F:siderophore uptake transmembrane transporter activity"/>
    <property type="evidence" value="ECO:0007669"/>
    <property type="project" value="TreeGrafter"/>
</dbReference>
<evidence type="ECO:0000256" key="9">
    <source>
        <dbReference type="ARBA" id="ARBA00023237"/>
    </source>
</evidence>
<evidence type="ECO:0000256" key="5">
    <source>
        <dbReference type="ARBA" id="ARBA00022729"/>
    </source>
</evidence>
<dbReference type="Pfam" id="PF00593">
    <property type="entry name" value="TonB_dep_Rec_b-barrel"/>
    <property type="match status" value="1"/>
</dbReference>
<evidence type="ECO:0000313" key="15">
    <source>
        <dbReference type="EMBL" id="SFW12993.1"/>
    </source>
</evidence>
<keyword evidence="9 10" id="KW-0998">Cell outer membrane</keyword>
<evidence type="ECO:0000259" key="13">
    <source>
        <dbReference type="Pfam" id="PF00593"/>
    </source>
</evidence>
<comment type="similarity">
    <text evidence="10 11">Belongs to the TonB-dependent receptor family.</text>
</comment>
<evidence type="ECO:0000259" key="14">
    <source>
        <dbReference type="Pfam" id="PF07715"/>
    </source>
</evidence>
<dbReference type="Gene3D" id="2.40.170.20">
    <property type="entry name" value="TonB-dependent receptor, beta-barrel domain"/>
    <property type="match status" value="1"/>
</dbReference>
<dbReference type="InterPro" id="IPR012910">
    <property type="entry name" value="Plug_dom"/>
</dbReference>
<evidence type="ECO:0000256" key="4">
    <source>
        <dbReference type="ARBA" id="ARBA00022692"/>
    </source>
</evidence>
<evidence type="ECO:0000256" key="2">
    <source>
        <dbReference type="ARBA" id="ARBA00022448"/>
    </source>
</evidence>
<evidence type="ECO:0000256" key="6">
    <source>
        <dbReference type="ARBA" id="ARBA00023077"/>
    </source>
</evidence>
<dbReference type="InterPro" id="IPR039426">
    <property type="entry name" value="TonB-dep_rcpt-like"/>
</dbReference>
<proteinExistence type="inferred from homology"/>
<organism evidence="15 16">
    <name type="scientific">Sinomicrobium oceani</name>
    <dbReference type="NCBI Taxonomy" id="1150368"/>
    <lineage>
        <taxon>Bacteria</taxon>
        <taxon>Pseudomonadati</taxon>
        <taxon>Bacteroidota</taxon>
        <taxon>Flavobacteriia</taxon>
        <taxon>Flavobacteriales</taxon>
        <taxon>Flavobacteriaceae</taxon>
        <taxon>Sinomicrobium</taxon>
    </lineage>
</organism>